<keyword evidence="3" id="KW-1133">Transmembrane helix</keyword>
<proteinExistence type="inferred from homology"/>
<keyword evidence="3" id="KW-0472">Membrane</keyword>
<evidence type="ECO:0000256" key="1">
    <source>
        <dbReference type="ARBA" id="ARBA00006840"/>
    </source>
</evidence>
<dbReference type="Ensembl" id="ENSRNOT00000157664.1">
    <property type="protein sequence ID" value="ENSRNOP00000105414.1"/>
    <property type="gene ID" value="ENSRNOG00000024331.6"/>
</dbReference>
<reference evidence="4" key="2">
    <citation type="submission" date="2025-08" db="UniProtKB">
        <authorList>
            <consortium name="Ensembl"/>
        </authorList>
    </citation>
    <scope>IDENTIFICATION</scope>
    <source>
        <strain evidence="4">Brown Norway</strain>
    </source>
</reference>
<reference evidence="4" key="1">
    <citation type="submission" date="2024-01" db="EMBL/GenBank/DDBJ databases">
        <title>GRCr8: a new rat reference genome assembly contstructed from accurate long reads and long range scaffolding.</title>
        <authorList>
            <person name="Doris P.A."/>
            <person name="Kalbfleisch T."/>
            <person name="Li K."/>
            <person name="Howe K."/>
            <person name="Wood J."/>
        </authorList>
    </citation>
    <scope>NUCLEOTIDE SEQUENCE [LARGE SCALE GENOMIC DNA]</scope>
    <source>
        <strain evidence="4">Brown Norway</strain>
    </source>
</reference>
<dbReference type="PANTHER" id="PTHR47110:SF2">
    <property type="entry name" value="UROPLAKIN-1B"/>
    <property type="match status" value="1"/>
</dbReference>
<evidence type="ECO:0000313" key="4">
    <source>
        <dbReference type="Ensembl" id="ENSRNOP00000105414.1"/>
    </source>
</evidence>
<sequence>MASTATEGEKGSPVVVGLLVVGNIIILLSGLALFAETVWVTADQYRVYPLMGVSGKDDVFAGAWIAIFCGFSFFVVASFGVGAALCRRRYMILTMVSNPSLITKQMLTFYSADTDQGQELTRLWDRIMIEQECCGTSGPMDWVNYTSAFRAATPEVVFPWPPLCCRRTGNFIPINEDGCRVGHMDYLFTKLFVWILRTHRCADSDRMSAAGWLGMREATGMLSVAGARPRVRACHPAHVVS</sequence>
<dbReference type="RGD" id="1309849">
    <property type="gene designation" value="Upk1a"/>
</dbReference>
<keyword evidence="5" id="KW-1185">Reference proteome</keyword>
<evidence type="ECO:0000256" key="3">
    <source>
        <dbReference type="SAM" id="Phobius"/>
    </source>
</evidence>
<accession>A0ABK0L654</accession>
<dbReference type="InterPro" id="IPR008952">
    <property type="entry name" value="Tetraspanin_EC2_sf"/>
</dbReference>
<comment type="similarity">
    <text evidence="1">Belongs to the tetraspanin (TM4SF) family.</text>
</comment>
<dbReference type="CDD" id="cd03156">
    <property type="entry name" value="uroplakin_I_like_LEL"/>
    <property type="match status" value="1"/>
</dbReference>
<comment type="function">
    <text evidence="2">Component of the asymmetric unit membrane (AUM); a highly specialized biomembrane elaborated by terminally differentiated urothelial cells. May play an important role in normal bladder epithelial physiology, possibly in regulating membrane permeability of superficial umbrella cells or in stabilizing the apical membrane through AUM/cytoskeletal interactions.</text>
</comment>
<dbReference type="SUPFAM" id="SSF48652">
    <property type="entry name" value="Tetraspanin"/>
    <property type="match status" value="1"/>
</dbReference>
<evidence type="ECO:0000313" key="5">
    <source>
        <dbReference type="Proteomes" id="UP000002494"/>
    </source>
</evidence>
<evidence type="ECO:0000256" key="2">
    <source>
        <dbReference type="ARBA" id="ARBA00049584"/>
    </source>
</evidence>
<reference evidence="4" key="3">
    <citation type="submission" date="2025-09" db="UniProtKB">
        <authorList>
            <consortium name="Ensembl"/>
        </authorList>
    </citation>
    <scope>IDENTIFICATION</scope>
    <source>
        <strain evidence="4">Brown Norway</strain>
    </source>
</reference>
<organism evidence="4 5">
    <name type="scientific">Rattus norvegicus</name>
    <name type="common">Rat</name>
    <dbReference type="NCBI Taxonomy" id="10116"/>
    <lineage>
        <taxon>Eukaryota</taxon>
        <taxon>Metazoa</taxon>
        <taxon>Chordata</taxon>
        <taxon>Craniata</taxon>
        <taxon>Vertebrata</taxon>
        <taxon>Euteleostomi</taxon>
        <taxon>Mammalia</taxon>
        <taxon>Eutheria</taxon>
        <taxon>Euarchontoglires</taxon>
        <taxon>Glires</taxon>
        <taxon>Rodentia</taxon>
        <taxon>Myomorpha</taxon>
        <taxon>Muroidea</taxon>
        <taxon>Muridae</taxon>
        <taxon>Murinae</taxon>
        <taxon>Rattus</taxon>
    </lineage>
</organism>
<protein>
    <submittedName>
        <fullName evidence="4">Uroplakin 1A</fullName>
    </submittedName>
</protein>
<name>A0ABK0L654_RAT</name>
<dbReference type="Gene3D" id="1.10.1450.10">
    <property type="entry name" value="Tetraspanin"/>
    <property type="match status" value="1"/>
</dbReference>
<dbReference type="Proteomes" id="UP000002494">
    <property type="component" value="Chromosome 1"/>
</dbReference>
<gene>
    <name evidence="4" type="primary">Upk1a</name>
</gene>
<keyword evidence="3" id="KW-0812">Transmembrane</keyword>
<dbReference type="GeneTree" id="ENSGT00940000160881"/>
<dbReference type="PANTHER" id="PTHR47110">
    <property type="entry name" value="TESTIS-SPECIFIC EXPRESSED PROTEIN 55"/>
    <property type="match status" value="1"/>
</dbReference>
<feature type="transmembrane region" description="Helical" evidence="3">
    <location>
        <begin position="59"/>
        <end position="85"/>
    </location>
</feature>
<feature type="transmembrane region" description="Helical" evidence="3">
    <location>
        <begin position="12"/>
        <end position="39"/>
    </location>
</feature>